<dbReference type="Gene3D" id="3.10.180.10">
    <property type="entry name" value="2,3-Dihydroxybiphenyl 1,2-Dioxygenase, domain 1"/>
    <property type="match status" value="1"/>
</dbReference>
<dbReference type="SUPFAM" id="SSF54593">
    <property type="entry name" value="Glyoxalase/Bleomycin resistance protein/Dihydroxybiphenyl dioxygenase"/>
    <property type="match status" value="1"/>
</dbReference>
<proteinExistence type="predicted"/>
<reference evidence="2 3" key="1">
    <citation type="journal article" date="2015" name="Microbiome">
        <title>Genomic resolution of linkages in carbon, nitrogen, and sulfur cycling among widespread estuary sediment bacteria.</title>
        <authorList>
            <person name="Baker B.J."/>
            <person name="Lazar C.S."/>
            <person name="Teske A.P."/>
            <person name="Dick G.J."/>
        </authorList>
    </citation>
    <scope>NUCLEOTIDE SEQUENCE [LARGE SCALE GENOMIC DNA]</scope>
    <source>
        <strain evidence="2">SM1_77</strain>
    </source>
</reference>
<dbReference type="InterPro" id="IPR052164">
    <property type="entry name" value="Anthracycline_SecMetBiosynth"/>
</dbReference>
<dbReference type="PANTHER" id="PTHR33993">
    <property type="entry name" value="GLYOXALASE-RELATED"/>
    <property type="match status" value="1"/>
</dbReference>
<name>A0A0S8K1Y1_UNCW3</name>
<accession>A0A0S8K1Y1</accession>
<organism evidence="2 3">
    <name type="scientific">candidate division WOR_3 bacterium SM1_77</name>
    <dbReference type="NCBI Taxonomy" id="1703778"/>
    <lineage>
        <taxon>Bacteria</taxon>
        <taxon>Bacteria division WOR-3</taxon>
    </lineage>
</organism>
<gene>
    <name evidence="2" type="ORF">AMJ74_00175</name>
</gene>
<dbReference type="Pfam" id="PF00903">
    <property type="entry name" value="Glyoxalase"/>
    <property type="match status" value="1"/>
</dbReference>
<dbReference type="InterPro" id="IPR029068">
    <property type="entry name" value="Glyas_Bleomycin-R_OHBP_Dase"/>
</dbReference>
<evidence type="ECO:0000313" key="2">
    <source>
        <dbReference type="EMBL" id="KPL15999.1"/>
    </source>
</evidence>
<comment type="caution">
    <text evidence="2">The sequence shown here is derived from an EMBL/GenBank/DDBJ whole genome shotgun (WGS) entry which is preliminary data.</text>
</comment>
<protein>
    <recommendedName>
        <fullName evidence="1">VOC domain-containing protein</fullName>
    </recommendedName>
</protein>
<evidence type="ECO:0000259" key="1">
    <source>
        <dbReference type="PROSITE" id="PS51819"/>
    </source>
</evidence>
<dbReference type="InterPro" id="IPR037523">
    <property type="entry name" value="VOC_core"/>
</dbReference>
<dbReference type="AlphaFoldDB" id="A0A0S8K1Y1"/>
<feature type="domain" description="VOC" evidence="1">
    <location>
        <begin position="5"/>
        <end position="119"/>
    </location>
</feature>
<dbReference type="Proteomes" id="UP000050975">
    <property type="component" value="Unassembled WGS sequence"/>
</dbReference>
<dbReference type="PROSITE" id="PS51819">
    <property type="entry name" value="VOC"/>
    <property type="match status" value="1"/>
</dbReference>
<dbReference type="EMBL" id="LJVE01000001">
    <property type="protein sequence ID" value="KPL15999.1"/>
    <property type="molecule type" value="Genomic_DNA"/>
</dbReference>
<sequence>MQKNPVVYWEIASHDAEETIDFLEKIFNLHVEFDKKSGIYEVPAGDSRKEFAGGGVFTLKKAKLPFLTVYFKVDDIDAKAKKIEELGGFIVIPPFEIARGTKICLFNEPSGVTLAMIQRISS</sequence>
<dbReference type="InterPro" id="IPR004360">
    <property type="entry name" value="Glyas_Fos-R_dOase_dom"/>
</dbReference>
<evidence type="ECO:0000313" key="3">
    <source>
        <dbReference type="Proteomes" id="UP000050975"/>
    </source>
</evidence>